<feature type="transmembrane region" description="Helical" evidence="1">
    <location>
        <begin position="18"/>
        <end position="35"/>
    </location>
</feature>
<name>A0A0J5WCK9_9BACI</name>
<protein>
    <submittedName>
        <fullName evidence="2">Uncharacterized protein</fullName>
    </submittedName>
</protein>
<feature type="transmembrane region" description="Helical" evidence="1">
    <location>
        <begin position="41"/>
        <end position="63"/>
    </location>
</feature>
<gene>
    <name evidence="2" type="ORF">AV649_03625</name>
</gene>
<reference evidence="3" key="1">
    <citation type="submission" date="2016-01" db="EMBL/GenBank/DDBJ databases">
        <title>Whole genome sequencing of Bhargavaea cecembensis T14.</title>
        <authorList>
            <person name="Hong K.W."/>
        </authorList>
    </citation>
    <scope>NUCLEOTIDE SEQUENCE [LARGE SCALE GENOMIC DNA]</scope>
    <source>
        <strain evidence="3">M19</strain>
    </source>
</reference>
<feature type="transmembrane region" description="Helical" evidence="1">
    <location>
        <begin position="75"/>
        <end position="96"/>
    </location>
</feature>
<keyword evidence="1" id="KW-1133">Transmembrane helix</keyword>
<sequence>MADTQRHSENKEQSLEDFLYFIVFTIAVAFIPWFNAAVGILWIRLLIGFICVWILLRIVKVLTKFGVKQGFNRKYTFFPHYMIYIVIYFVIKYWLIE</sequence>
<evidence type="ECO:0000256" key="1">
    <source>
        <dbReference type="SAM" id="Phobius"/>
    </source>
</evidence>
<evidence type="ECO:0000313" key="2">
    <source>
        <dbReference type="EMBL" id="KZE45295.1"/>
    </source>
</evidence>
<organism evidence="2 3">
    <name type="scientific">Rossellomorea marisflavi</name>
    <dbReference type="NCBI Taxonomy" id="189381"/>
    <lineage>
        <taxon>Bacteria</taxon>
        <taxon>Bacillati</taxon>
        <taxon>Bacillota</taxon>
        <taxon>Bacilli</taxon>
        <taxon>Bacillales</taxon>
        <taxon>Bacillaceae</taxon>
        <taxon>Rossellomorea</taxon>
    </lineage>
</organism>
<keyword evidence="1" id="KW-0812">Transmembrane</keyword>
<keyword evidence="1" id="KW-0472">Membrane</keyword>
<dbReference type="Proteomes" id="UP000076510">
    <property type="component" value="Unassembled WGS sequence"/>
</dbReference>
<accession>A0A0J5WCK9</accession>
<proteinExistence type="predicted"/>
<dbReference type="EMBL" id="LQQY01000034">
    <property type="protein sequence ID" value="KZE45295.1"/>
    <property type="molecule type" value="Genomic_DNA"/>
</dbReference>
<dbReference type="AlphaFoldDB" id="A0A0J5WCK9"/>
<evidence type="ECO:0000313" key="3">
    <source>
        <dbReference type="Proteomes" id="UP000076510"/>
    </source>
</evidence>
<dbReference type="PATRIC" id="fig|189381.10.peg.3585"/>
<comment type="caution">
    <text evidence="2">The sequence shown here is derived from an EMBL/GenBank/DDBJ whole genome shotgun (WGS) entry which is preliminary data.</text>
</comment>